<feature type="signal peptide" evidence="2">
    <location>
        <begin position="1"/>
        <end position="26"/>
    </location>
</feature>
<dbReference type="EMBL" id="QRDW01000001">
    <property type="protein sequence ID" value="RED54194.1"/>
    <property type="molecule type" value="Genomic_DNA"/>
</dbReference>
<dbReference type="SMART" id="SM00062">
    <property type="entry name" value="PBPb"/>
    <property type="match status" value="1"/>
</dbReference>
<evidence type="ECO:0000313" key="5">
    <source>
        <dbReference type="Proteomes" id="UP000256845"/>
    </source>
</evidence>
<dbReference type="PANTHER" id="PTHR35936">
    <property type="entry name" value="MEMBRANE-BOUND LYTIC MUREIN TRANSGLYCOSYLASE F"/>
    <property type="match status" value="1"/>
</dbReference>
<proteinExistence type="predicted"/>
<evidence type="ECO:0000259" key="3">
    <source>
        <dbReference type="SMART" id="SM00062"/>
    </source>
</evidence>
<dbReference type="Proteomes" id="UP000256845">
    <property type="component" value="Unassembled WGS sequence"/>
</dbReference>
<dbReference type="Gene3D" id="3.40.190.10">
    <property type="entry name" value="Periplasmic binding protein-like II"/>
    <property type="match status" value="2"/>
</dbReference>
<name>A0A3D9HXH2_9PROT</name>
<evidence type="ECO:0000256" key="2">
    <source>
        <dbReference type="SAM" id="SignalP"/>
    </source>
</evidence>
<dbReference type="Pfam" id="PF00497">
    <property type="entry name" value="SBP_bac_3"/>
    <property type="match status" value="1"/>
</dbReference>
<gene>
    <name evidence="4" type="ORF">DFP90_101997</name>
</gene>
<keyword evidence="1 2" id="KW-0732">Signal</keyword>
<keyword evidence="5" id="KW-1185">Reference proteome</keyword>
<dbReference type="SUPFAM" id="SSF53850">
    <property type="entry name" value="Periplasmic binding protein-like II"/>
    <property type="match status" value="1"/>
</dbReference>
<evidence type="ECO:0000256" key="1">
    <source>
        <dbReference type="ARBA" id="ARBA00022729"/>
    </source>
</evidence>
<dbReference type="PANTHER" id="PTHR35936:SF38">
    <property type="entry name" value="GLUTAMINE-BINDING PERIPLASMIC PROTEIN"/>
    <property type="match status" value="1"/>
</dbReference>
<accession>A0A3D9HXH2</accession>
<dbReference type="RefSeq" id="WP_181905193.1">
    <property type="nucleotide sequence ID" value="NZ_QRDW01000001.1"/>
</dbReference>
<comment type="caution">
    <text evidence="4">The sequence shown here is derived from an EMBL/GenBank/DDBJ whole genome shotgun (WGS) entry which is preliminary data.</text>
</comment>
<dbReference type="AlphaFoldDB" id="A0A3D9HXH2"/>
<reference evidence="4 5" key="1">
    <citation type="submission" date="2018-07" db="EMBL/GenBank/DDBJ databases">
        <title>Genomic Encyclopedia of Type Strains, Phase III (KMG-III): the genomes of soil and plant-associated and newly described type strains.</title>
        <authorList>
            <person name="Whitman W."/>
        </authorList>
    </citation>
    <scope>NUCLEOTIDE SEQUENCE [LARGE SCALE GENOMIC DNA]</scope>
    <source>
        <strain evidence="4 5">CECT 8488</strain>
    </source>
</reference>
<evidence type="ECO:0000313" key="4">
    <source>
        <dbReference type="EMBL" id="RED54194.1"/>
    </source>
</evidence>
<feature type="chain" id="PRO_5017807363" evidence="2">
    <location>
        <begin position="27"/>
        <end position="267"/>
    </location>
</feature>
<protein>
    <submittedName>
        <fullName evidence="4">Polar amino acid transport system substrate-binding protein</fullName>
    </submittedName>
</protein>
<organism evidence="4 5">
    <name type="scientific">Aestuariispira insulae</name>
    <dbReference type="NCBI Taxonomy" id="1461337"/>
    <lineage>
        <taxon>Bacteria</taxon>
        <taxon>Pseudomonadati</taxon>
        <taxon>Pseudomonadota</taxon>
        <taxon>Alphaproteobacteria</taxon>
        <taxon>Rhodospirillales</taxon>
        <taxon>Kiloniellaceae</taxon>
        <taxon>Aestuariispira</taxon>
    </lineage>
</organism>
<feature type="domain" description="Solute-binding protein family 3/N-terminal" evidence="3">
    <location>
        <begin position="34"/>
        <end position="263"/>
    </location>
</feature>
<sequence>MIGVKKLGLLLFGPLIFLISSVGAQAADCVGSMVIRLSEDYLPFSMQKGEEVTGIDVTFIKMVMDEIGCPHKMVLQPWKRAVLQLEYGQIDMIPFASVTPERKLFAHFSVPYRKETAGLIIRREDRGKYRIKSLDDVMTLGMRLGHTRGTWRGEAFKEFASQAEADGVIFNVTYTSQGIKMLVNNRIDALVEMPAAVMAQARDMGVEDRLAEHPFILMSEPVHFMYSRKTVSPALVKQIDAAILKLIKTDAYRRLYGSIALSEDAML</sequence>
<dbReference type="InterPro" id="IPR001638">
    <property type="entry name" value="Solute-binding_3/MltF_N"/>
</dbReference>